<dbReference type="AlphaFoldDB" id="A0A4P2VMW5"/>
<sequence length="101" mass="12023">MGYQKIKTGHYFLILKQDFFKRDLWLKEAVVFALNSQQAAEIYTEAYCQETDQVHSLKKVSELDCEFILKGIYNYECKYKTELVQELETEIPAYLRDNHKS</sequence>
<dbReference type="KEGG" id="sbf:JCM31447_17030"/>
<proteinExistence type="predicted"/>
<name>A0A4P2VMW5_FLUSA</name>
<dbReference type="EMBL" id="AP019368">
    <property type="protein sequence ID" value="BBH53260.1"/>
    <property type="molecule type" value="Genomic_DNA"/>
</dbReference>
<dbReference type="Proteomes" id="UP000291236">
    <property type="component" value="Chromosome"/>
</dbReference>
<protein>
    <submittedName>
        <fullName evidence="1">Uncharacterized protein</fullName>
    </submittedName>
</protein>
<evidence type="ECO:0000313" key="2">
    <source>
        <dbReference type="Proteomes" id="UP000291236"/>
    </source>
</evidence>
<dbReference type="OrthoDB" id="5296270at2"/>
<organism evidence="1 2">
    <name type="scientific">Fluviispira sanaruensis</name>
    <dbReference type="NCBI Taxonomy" id="2493639"/>
    <lineage>
        <taxon>Bacteria</taxon>
        <taxon>Pseudomonadati</taxon>
        <taxon>Bdellovibrionota</taxon>
        <taxon>Oligoflexia</taxon>
        <taxon>Silvanigrellales</taxon>
        <taxon>Silvanigrellaceae</taxon>
        <taxon>Fluviispira</taxon>
    </lineage>
</organism>
<accession>A0A4P2VMW5</accession>
<keyword evidence="2" id="KW-1185">Reference proteome</keyword>
<evidence type="ECO:0000313" key="1">
    <source>
        <dbReference type="EMBL" id="BBH53260.1"/>
    </source>
</evidence>
<reference evidence="1 2" key="1">
    <citation type="submission" date="2018-12" db="EMBL/GenBank/DDBJ databases">
        <title>Rubrispira sanarue gen. nov., sp., nov., a member of the order Silvanigrellales, isolated from a brackish lake in Hamamatsu Japan.</title>
        <authorList>
            <person name="Maejima Y."/>
            <person name="Iino T."/>
            <person name="Muraguchi Y."/>
            <person name="Fukuda K."/>
            <person name="Nojiri H."/>
            <person name="Ohkuma M."/>
            <person name="Moriuchi R."/>
            <person name="Dohra H."/>
            <person name="Kimbara K."/>
            <person name="Shintani M."/>
        </authorList>
    </citation>
    <scope>NUCLEOTIDE SEQUENCE [LARGE SCALE GENOMIC DNA]</scope>
    <source>
        <strain evidence="1 2">RF1110005</strain>
    </source>
</reference>
<dbReference type="RefSeq" id="WP_130608741.1">
    <property type="nucleotide sequence ID" value="NZ_AP019368.1"/>
</dbReference>
<gene>
    <name evidence="1" type="ORF">JCM31447_17030</name>
</gene>